<comment type="similarity">
    <text evidence="2 8">Belongs to the TGF-beta family.</text>
</comment>
<dbReference type="SMART" id="SM00204">
    <property type="entry name" value="TGFB"/>
    <property type="match status" value="1"/>
</dbReference>
<keyword evidence="7" id="KW-0325">Glycoprotein</keyword>
<dbReference type="FunFam" id="2.10.90.10:FF:000001">
    <property type="entry name" value="Bone morphogenetic protein 4"/>
    <property type="match status" value="1"/>
</dbReference>
<evidence type="ECO:0000256" key="5">
    <source>
        <dbReference type="ARBA" id="ARBA00023030"/>
    </source>
</evidence>
<evidence type="ECO:0000256" key="6">
    <source>
        <dbReference type="ARBA" id="ARBA00023157"/>
    </source>
</evidence>
<keyword evidence="3" id="KW-0964">Secreted</keyword>
<feature type="region of interest" description="Disordered" evidence="9">
    <location>
        <begin position="600"/>
        <end position="665"/>
    </location>
</feature>
<dbReference type="InterPro" id="IPR017948">
    <property type="entry name" value="TGFb_CS"/>
</dbReference>
<gene>
    <name evidence="12" type="ORF">TSAR_002238</name>
</gene>
<evidence type="ECO:0000313" key="13">
    <source>
        <dbReference type="Proteomes" id="UP000215335"/>
    </source>
</evidence>
<comment type="caution">
    <text evidence="12">The sequence shown here is derived from an EMBL/GenBank/DDBJ whole genome shotgun (WGS) entry which is preliminary data.</text>
</comment>
<dbReference type="PANTHER" id="PTHR11848:SF308">
    <property type="entry name" value="BMP-LIKE PROTEIN UNC-129"/>
    <property type="match status" value="1"/>
</dbReference>
<evidence type="ECO:0000259" key="11">
    <source>
        <dbReference type="PROSITE" id="PS51362"/>
    </source>
</evidence>
<evidence type="ECO:0000313" key="12">
    <source>
        <dbReference type="EMBL" id="OXU28384.1"/>
    </source>
</evidence>
<evidence type="ECO:0000256" key="7">
    <source>
        <dbReference type="ARBA" id="ARBA00023180"/>
    </source>
</evidence>
<dbReference type="Pfam" id="PF00688">
    <property type="entry name" value="TGFb_propeptide"/>
    <property type="match status" value="1"/>
</dbReference>
<dbReference type="GO" id="GO:0008083">
    <property type="term" value="F:growth factor activity"/>
    <property type="evidence" value="ECO:0007669"/>
    <property type="project" value="UniProtKB-KW"/>
</dbReference>
<dbReference type="GO" id="GO:0005615">
    <property type="term" value="C:extracellular space"/>
    <property type="evidence" value="ECO:0007669"/>
    <property type="project" value="TreeGrafter"/>
</dbReference>
<dbReference type="OrthoDB" id="5987191at2759"/>
<keyword evidence="6" id="KW-1015">Disulfide bond</keyword>
<dbReference type="STRING" id="543379.A0A232FC19"/>
<dbReference type="Gene3D" id="2.60.120.970">
    <property type="match status" value="1"/>
</dbReference>
<sequence>MARLFMQKQWMYLVGLFLVISLESLHEVYGDKKTEKPETSTLPEVKKPLCCARYQRMMNVGHGISGEPIPIDVGYCRSFCPRHFVDDPGDLSRPAVQKCTPNMLCRPRTARLERVSTIEGVKTVEVVETCDCSDGHTCRRELYSQALHVGTPYQVEIDVGACVGSCRKYGCRPSKNSTISVRGPNGIMSTAGDEVYQVIEKCRCASICHRMDHMETILDFSGIGVKENMRIADVKPFVKQINVGKCVGTCSGNATETCLLRDRVNPVKCLAGLYSGNQSCTPAKFKVYEYSVTGISHQLWKKVRKTEMKERKAKMFAVALLLLAAGGIYAMDIHDETEEELNRAWDPQDVRVNVEEVQGELNELRKQEALEKLKEILGIRGKLKEESRKSVPPQFMMELYNTVTDADGKTRVNNPYNAKVVRSFTEKDSSSSHFYVFNVSALEPNESVLEAELHLYRKRSSPKSMHPSVLSSPYYLIRVYQVLPDRSLDEPDLHRLLNVHYVGAYASGWQIFNVKQAVLSWMSGSPNLGLLVTATTIFGDLVTVEFSRRDDHRHDKQPILVLFNDDADTNDFTIRPSNTLQMYDDADELDENVEEELVNEEAVLENEMTEEARRVRNKRHESSRKGQPEEVPDLGEDNRPVIFQRQKKDRRQRQRDENGIALPRRRHGFVPKRKSLEQTLTSMDIYSRAMLREQLQLDSRKESTHSALKITQKRSVSHQFRVDESRIRRDAATIEAAAECKKVEAEPCAKRELYVNFKDIGLTSIIAPEGYAAYQCRGHCKSPLSQEQKPTNHATIQGIMHKMNVAPNQDVNMPCCVPVNLSSISILYNDDERDGVVLKSYTDMAVISCGCR</sequence>
<feature type="signal peptide" evidence="10">
    <location>
        <begin position="1"/>
        <end position="30"/>
    </location>
</feature>
<dbReference type="EMBL" id="NNAY01000440">
    <property type="protein sequence ID" value="OXU28384.1"/>
    <property type="molecule type" value="Genomic_DNA"/>
</dbReference>
<feature type="chain" id="PRO_5012872941" description="TGF-beta family profile domain-containing protein" evidence="10">
    <location>
        <begin position="31"/>
        <end position="852"/>
    </location>
</feature>
<feature type="domain" description="TGF-beta family profile" evidence="11">
    <location>
        <begin position="726"/>
        <end position="852"/>
    </location>
</feature>
<keyword evidence="5 8" id="KW-0339">Growth factor</keyword>
<dbReference type="AlphaFoldDB" id="A0A232FC19"/>
<evidence type="ECO:0000256" key="3">
    <source>
        <dbReference type="ARBA" id="ARBA00022525"/>
    </source>
</evidence>
<organism evidence="12 13">
    <name type="scientific">Trichomalopsis sarcophagae</name>
    <dbReference type="NCBI Taxonomy" id="543379"/>
    <lineage>
        <taxon>Eukaryota</taxon>
        <taxon>Metazoa</taxon>
        <taxon>Ecdysozoa</taxon>
        <taxon>Arthropoda</taxon>
        <taxon>Hexapoda</taxon>
        <taxon>Insecta</taxon>
        <taxon>Pterygota</taxon>
        <taxon>Neoptera</taxon>
        <taxon>Endopterygota</taxon>
        <taxon>Hymenoptera</taxon>
        <taxon>Apocrita</taxon>
        <taxon>Proctotrupomorpha</taxon>
        <taxon>Chalcidoidea</taxon>
        <taxon>Pteromalidae</taxon>
        <taxon>Pteromalinae</taxon>
        <taxon>Trichomalopsis</taxon>
    </lineage>
</organism>
<comment type="subcellular location">
    <subcellularLocation>
        <location evidence="1">Secreted</location>
    </subcellularLocation>
</comment>
<dbReference type="InterPro" id="IPR015615">
    <property type="entry name" value="TGF-beta-rel"/>
</dbReference>
<evidence type="ECO:0000256" key="4">
    <source>
        <dbReference type="ARBA" id="ARBA00022729"/>
    </source>
</evidence>
<dbReference type="PROSITE" id="PS51362">
    <property type="entry name" value="TGF_BETA_2"/>
    <property type="match status" value="1"/>
</dbReference>
<keyword evidence="4 10" id="KW-0732">Signal</keyword>
<keyword evidence="13" id="KW-1185">Reference proteome</keyword>
<dbReference type="PANTHER" id="PTHR11848">
    <property type="entry name" value="TGF-BETA FAMILY"/>
    <property type="match status" value="1"/>
</dbReference>
<protein>
    <recommendedName>
        <fullName evidence="11">TGF-beta family profile domain-containing protein</fullName>
    </recommendedName>
</protein>
<dbReference type="InterPro" id="IPR001111">
    <property type="entry name" value="TGF-b_propeptide"/>
</dbReference>
<dbReference type="InterPro" id="IPR001839">
    <property type="entry name" value="TGF-b_C"/>
</dbReference>
<dbReference type="Gene3D" id="2.10.90.10">
    <property type="entry name" value="Cystine-knot cytokines"/>
    <property type="match status" value="1"/>
</dbReference>
<dbReference type="SUPFAM" id="SSF57501">
    <property type="entry name" value="Cystine-knot cytokines"/>
    <property type="match status" value="1"/>
</dbReference>
<evidence type="ECO:0000256" key="2">
    <source>
        <dbReference type="ARBA" id="ARBA00006656"/>
    </source>
</evidence>
<evidence type="ECO:0000256" key="10">
    <source>
        <dbReference type="SAM" id="SignalP"/>
    </source>
</evidence>
<dbReference type="Pfam" id="PF00019">
    <property type="entry name" value="TGF_beta"/>
    <property type="match status" value="1"/>
</dbReference>
<dbReference type="PROSITE" id="PS00250">
    <property type="entry name" value="TGF_BETA_1"/>
    <property type="match status" value="1"/>
</dbReference>
<evidence type="ECO:0000256" key="1">
    <source>
        <dbReference type="ARBA" id="ARBA00004613"/>
    </source>
</evidence>
<reference evidence="12 13" key="1">
    <citation type="journal article" date="2017" name="Curr. Biol.">
        <title>The Evolution of Venom by Co-option of Single-Copy Genes.</title>
        <authorList>
            <person name="Martinson E.O."/>
            <person name="Mrinalini"/>
            <person name="Kelkar Y.D."/>
            <person name="Chang C.H."/>
            <person name="Werren J.H."/>
        </authorList>
    </citation>
    <scope>NUCLEOTIDE SEQUENCE [LARGE SCALE GENOMIC DNA]</scope>
    <source>
        <strain evidence="12 13">Alberta</strain>
        <tissue evidence="12">Whole body</tissue>
    </source>
</reference>
<dbReference type="GO" id="GO:0005125">
    <property type="term" value="F:cytokine activity"/>
    <property type="evidence" value="ECO:0007669"/>
    <property type="project" value="TreeGrafter"/>
</dbReference>
<name>A0A232FC19_9HYME</name>
<proteinExistence type="inferred from homology"/>
<evidence type="ECO:0000256" key="9">
    <source>
        <dbReference type="SAM" id="MobiDB-lite"/>
    </source>
</evidence>
<dbReference type="InterPro" id="IPR029034">
    <property type="entry name" value="Cystine-knot_cytokine"/>
</dbReference>
<feature type="compositionally biased region" description="Acidic residues" evidence="9">
    <location>
        <begin position="600"/>
        <end position="609"/>
    </location>
</feature>
<dbReference type="Proteomes" id="UP000215335">
    <property type="component" value="Unassembled WGS sequence"/>
</dbReference>
<evidence type="ECO:0000256" key="8">
    <source>
        <dbReference type="RuleBase" id="RU000354"/>
    </source>
</evidence>
<accession>A0A232FC19</accession>